<gene>
    <name evidence="2" type="ORF">KC19_12G073900</name>
</gene>
<evidence type="ECO:0008006" key="4">
    <source>
        <dbReference type="Google" id="ProtNLM"/>
    </source>
</evidence>
<evidence type="ECO:0000313" key="3">
    <source>
        <dbReference type="Proteomes" id="UP000822688"/>
    </source>
</evidence>
<accession>A0A8T0G592</accession>
<comment type="caution">
    <text evidence="2">The sequence shown here is derived from an EMBL/GenBank/DDBJ whole genome shotgun (WGS) entry which is preliminary data.</text>
</comment>
<reference evidence="2" key="1">
    <citation type="submission" date="2020-06" db="EMBL/GenBank/DDBJ databases">
        <title>WGS assembly of Ceratodon purpureus strain R40.</title>
        <authorList>
            <person name="Carey S.B."/>
            <person name="Jenkins J."/>
            <person name="Shu S."/>
            <person name="Lovell J.T."/>
            <person name="Sreedasyam A."/>
            <person name="Maumus F."/>
            <person name="Tiley G.P."/>
            <person name="Fernandez-Pozo N."/>
            <person name="Barry K."/>
            <person name="Chen C."/>
            <person name="Wang M."/>
            <person name="Lipzen A."/>
            <person name="Daum C."/>
            <person name="Saski C.A."/>
            <person name="Payton A.C."/>
            <person name="Mcbreen J.C."/>
            <person name="Conrad R.E."/>
            <person name="Kollar L.M."/>
            <person name="Olsson S."/>
            <person name="Huttunen S."/>
            <person name="Landis J.B."/>
            <person name="Wickett N.J."/>
            <person name="Johnson M.G."/>
            <person name="Rensing S.A."/>
            <person name="Grimwood J."/>
            <person name="Schmutz J."/>
            <person name="Mcdaniel S.F."/>
        </authorList>
    </citation>
    <scope>NUCLEOTIDE SEQUENCE</scope>
    <source>
        <strain evidence="2">R40</strain>
    </source>
</reference>
<organism evidence="2 3">
    <name type="scientific">Ceratodon purpureus</name>
    <name type="common">Fire moss</name>
    <name type="synonym">Dicranum purpureum</name>
    <dbReference type="NCBI Taxonomy" id="3225"/>
    <lineage>
        <taxon>Eukaryota</taxon>
        <taxon>Viridiplantae</taxon>
        <taxon>Streptophyta</taxon>
        <taxon>Embryophyta</taxon>
        <taxon>Bryophyta</taxon>
        <taxon>Bryophytina</taxon>
        <taxon>Bryopsida</taxon>
        <taxon>Dicranidae</taxon>
        <taxon>Pseudoditrichales</taxon>
        <taxon>Ditrichaceae</taxon>
        <taxon>Ceratodon</taxon>
    </lineage>
</organism>
<proteinExistence type="predicted"/>
<feature type="chain" id="PRO_5035920785" description="Secreted protein" evidence="1">
    <location>
        <begin position="18"/>
        <end position="66"/>
    </location>
</feature>
<keyword evidence="3" id="KW-1185">Reference proteome</keyword>
<keyword evidence="1" id="KW-0732">Signal</keyword>
<evidence type="ECO:0000313" key="2">
    <source>
        <dbReference type="EMBL" id="KAG0554220.1"/>
    </source>
</evidence>
<sequence>MRNFSITFLAVLCHANGCSLMYRSVGCLAALSSRNLRCRGLRFLRREMYVAAAAGARSYALWHTKI</sequence>
<dbReference type="AlphaFoldDB" id="A0A8T0G592"/>
<dbReference type="Proteomes" id="UP000822688">
    <property type="component" value="Chromosome 12"/>
</dbReference>
<name>A0A8T0G592_CERPU</name>
<dbReference type="EMBL" id="CM026433">
    <property type="protein sequence ID" value="KAG0554220.1"/>
    <property type="molecule type" value="Genomic_DNA"/>
</dbReference>
<protein>
    <recommendedName>
        <fullName evidence="4">Secreted protein</fullName>
    </recommendedName>
</protein>
<feature type="signal peptide" evidence="1">
    <location>
        <begin position="1"/>
        <end position="17"/>
    </location>
</feature>
<evidence type="ECO:0000256" key="1">
    <source>
        <dbReference type="SAM" id="SignalP"/>
    </source>
</evidence>